<dbReference type="Proteomes" id="UP001234216">
    <property type="component" value="Unassembled WGS sequence"/>
</dbReference>
<dbReference type="InterPro" id="IPR011990">
    <property type="entry name" value="TPR-like_helical_dom_sf"/>
</dbReference>
<sequence>MGTEERRRPTWGARRVLRGFDKYERPGSLRGPKADEAIADLTRTLGPRHPDILKARDRQAYWLHREGDTAGALVRLESLVADRTEWFGSDDLDAVKIRSTMARYRRSVGDLGGALALAEAVVTDLTWLHGPDERDTLRAESTLAGLIGQNGDRAEWLRRLRSLYERSRSLDPRRDSVTRGIRWNLVEALERCGEYREALTLLDVEIDAERRTSYGVDENLGDWQMKRLQEWRRNLVVKVSP</sequence>
<dbReference type="SUPFAM" id="SSF48452">
    <property type="entry name" value="TPR-like"/>
    <property type="match status" value="1"/>
</dbReference>
<comment type="caution">
    <text evidence="1">The sequence shown here is derived from an EMBL/GenBank/DDBJ whole genome shotgun (WGS) entry which is preliminary data.</text>
</comment>
<reference evidence="1" key="1">
    <citation type="submission" date="2023-07" db="EMBL/GenBank/DDBJ databases">
        <title>Comparative genomics of wheat-associated soil bacteria to identify genetic determinants of phenazine resistance.</title>
        <authorList>
            <person name="Mouncey N."/>
        </authorList>
    </citation>
    <scope>NUCLEOTIDE SEQUENCE</scope>
    <source>
        <strain evidence="1">V4I22</strain>
    </source>
</reference>
<evidence type="ECO:0000313" key="1">
    <source>
        <dbReference type="EMBL" id="MDQ0909841.1"/>
    </source>
</evidence>
<evidence type="ECO:0000313" key="2">
    <source>
        <dbReference type="Proteomes" id="UP001234216"/>
    </source>
</evidence>
<protein>
    <recommendedName>
        <fullName evidence="3">Tetratricopeptide repeat protein</fullName>
    </recommendedName>
</protein>
<name>A0AAW8FI66_9ACTN</name>
<gene>
    <name evidence="1" type="ORF">QFZ22_005826</name>
</gene>
<dbReference type="Gene3D" id="1.25.40.10">
    <property type="entry name" value="Tetratricopeptide repeat domain"/>
    <property type="match status" value="1"/>
</dbReference>
<dbReference type="AlphaFoldDB" id="A0AAW8FI66"/>
<evidence type="ECO:0008006" key="3">
    <source>
        <dbReference type="Google" id="ProtNLM"/>
    </source>
</evidence>
<proteinExistence type="predicted"/>
<organism evidence="1 2">
    <name type="scientific">Streptomyces canus</name>
    <dbReference type="NCBI Taxonomy" id="58343"/>
    <lineage>
        <taxon>Bacteria</taxon>
        <taxon>Bacillati</taxon>
        <taxon>Actinomycetota</taxon>
        <taxon>Actinomycetes</taxon>
        <taxon>Kitasatosporales</taxon>
        <taxon>Streptomycetaceae</taxon>
        <taxon>Streptomyces</taxon>
        <taxon>Streptomyces aurantiacus group</taxon>
    </lineage>
</organism>
<accession>A0AAW8FI66</accession>
<dbReference type="RefSeq" id="WP_306979961.1">
    <property type="nucleotide sequence ID" value="NZ_JAUSZV010000005.1"/>
</dbReference>
<dbReference type="EMBL" id="JAUSZV010000005">
    <property type="protein sequence ID" value="MDQ0909841.1"/>
    <property type="molecule type" value="Genomic_DNA"/>
</dbReference>